<proteinExistence type="predicted"/>
<dbReference type="GO" id="GO:0003735">
    <property type="term" value="F:structural constituent of ribosome"/>
    <property type="evidence" value="ECO:0007669"/>
    <property type="project" value="TreeGrafter"/>
</dbReference>
<dbReference type="PANTHER" id="PTHR41237:SF1">
    <property type="entry name" value="SMALL RIBOSOMAL SUBUNIT PROTEIN BS21M"/>
    <property type="match status" value="1"/>
</dbReference>
<evidence type="ECO:0000313" key="2">
    <source>
        <dbReference type="Proteomes" id="UP000076727"/>
    </source>
</evidence>
<dbReference type="OrthoDB" id="2501249at2759"/>
<dbReference type="PANTHER" id="PTHR41237">
    <property type="entry name" value="37S RIBOSOMAL PROTEIN MRP21, MITOCHONDRIAL"/>
    <property type="match status" value="1"/>
</dbReference>
<evidence type="ECO:0000313" key="1">
    <source>
        <dbReference type="EMBL" id="KZT68993.1"/>
    </source>
</evidence>
<keyword evidence="2" id="KW-1185">Reference proteome</keyword>
<protein>
    <recommendedName>
        <fullName evidence="3">Ribosomal protein S21</fullName>
    </recommendedName>
</protein>
<dbReference type="STRING" id="1314783.A0A165Q4C5"/>
<dbReference type="Proteomes" id="UP000076727">
    <property type="component" value="Unassembled WGS sequence"/>
</dbReference>
<dbReference type="GO" id="GO:0005763">
    <property type="term" value="C:mitochondrial small ribosomal subunit"/>
    <property type="evidence" value="ECO:0007669"/>
    <property type="project" value="TreeGrafter"/>
</dbReference>
<evidence type="ECO:0008006" key="3">
    <source>
        <dbReference type="Google" id="ProtNLM"/>
    </source>
</evidence>
<gene>
    <name evidence="1" type="ORF">DAEQUDRAFT_727170</name>
</gene>
<reference evidence="1 2" key="1">
    <citation type="journal article" date="2016" name="Mol. Biol. Evol.">
        <title>Comparative Genomics of Early-Diverging Mushroom-Forming Fungi Provides Insights into the Origins of Lignocellulose Decay Capabilities.</title>
        <authorList>
            <person name="Nagy L.G."/>
            <person name="Riley R."/>
            <person name="Tritt A."/>
            <person name="Adam C."/>
            <person name="Daum C."/>
            <person name="Floudas D."/>
            <person name="Sun H."/>
            <person name="Yadav J.S."/>
            <person name="Pangilinan J."/>
            <person name="Larsson K.H."/>
            <person name="Matsuura K."/>
            <person name="Barry K."/>
            <person name="Labutti K."/>
            <person name="Kuo R."/>
            <person name="Ohm R.A."/>
            <person name="Bhattacharya S.S."/>
            <person name="Shirouzu T."/>
            <person name="Yoshinaga Y."/>
            <person name="Martin F.M."/>
            <person name="Grigoriev I.V."/>
            <person name="Hibbett D.S."/>
        </authorList>
    </citation>
    <scope>NUCLEOTIDE SEQUENCE [LARGE SCALE GENOMIC DNA]</scope>
    <source>
        <strain evidence="1 2">L-15889</strain>
    </source>
</reference>
<accession>A0A165Q4C5</accession>
<dbReference type="GO" id="GO:0070124">
    <property type="term" value="P:mitochondrial translational initiation"/>
    <property type="evidence" value="ECO:0007669"/>
    <property type="project" value="TreeGrafter"/>
</dbReference>
<sequence length="182" mass="20817">MLAAFVRRSGSFLHDLPAHAAASPSFRVRSLSSQPTYPEAANATASPRPVTANWNAEDLAPSRVTRWAYVKEAARQMRGSMKPVEDIWRDRERALTSNMPKPPGPYDGRSAWVHKGDVAQAFSRVAATLKHNAVQRELWFAKRHERRGEKRNRMRSVRHRKRFAHEVRMKVKLVQEIRARGA</sequence>
<name>A0A165Q4C5_9APHY</name>
<organism evidence="1 2">
    <name type="scientific">Daedalea quercina L-15889</name>
    <dbReference type="NCBI Taxonomy" id="1314783"/>
    <lineage>
        <taxon>Eukaryota</taxon>
        <taxon>Fungi</taxon>
        <taxon>Dikarya</taxon>
        <taxon>Basidiomycota</taxon>
        <taxon>Agaricomycotina</taxon>
        <taxon>Agaricomycetes</taxon>
        <taxon>Polyporales</taxon>
        <taxon>Fomitopsis</taxon>
    </lineage>
</organism>
<dbReference type="InterPro" id="IPR052837">
    <property type="entry name" value="Mitoribosomal_bS21"/>
</dbReference>
<dbReference type="EMBL" id="KV429061">
    <property type="protein sequence ID" value="KZT68993.1"/>
    <property type="molecule type" value="Genomic_DNA"/>
</dbReference>
<dbReference type="AlphaFoldDB" id="A0A165Q4C5"/>